<dbReference type="OrthoDB" id="415696at2759"/>
<dbReference type="RefSeq" id="XP_010703794.1">
    <property type="nucleotide sequence ID" value="XM_010705492.1"/>
</dbReference>
<proteinExistence type="predicted"/>
<dbReference type="GO" id="GO:0046872">
    <property type="term" value="F:metal ion binding"/>
    <property type="evidence" value="ECO:0007669"/>
    <property type="project" value="UniProtKB-KW"/>
</dbReference>
<dbReference type="Pfam" id="PF00462">
    <property type="entry name" value="Glutaredoxin"/>
    <property type="match status" value="1"/>
</dbReference>
<name>A0A088RHL9_LEIPA</name>
<evidence type="ECO:0000313" key="8">
    <source>
        <dbReference type="Proteomes" id="UP000063063"/>
    </source>
</evidence>
<keyword evidence="3" id="KW-0408">Iron</keyword>
<keyword evidence="1" id="KW-0001">2Fe-2S</keyword>
<dbReference type="PANTHER" id="PTHR10293">
    <property type="entry name" value="GLUTAREDOXIN FAMILY MEMBER"/>
    <property type="match status" value="1"/>
</dbReference>
<keyword evidence="2" id="KW-0479">Metal-binding</keyword>
<dbReference type="InterPro" id="IPR004480">
    <property type="entry name" value="Monothiol_GRX-rel"/>
</dbReference>
<protein>
    <submittedName>
        <fullName evidence="7">Glutaredoxin-like protein</fullName>
    </submittedName>
</protein>
<dbReference type="Gene3D" id="3.40.30.10">
    <property type="entry name" value="Glutaredoxin"/>
    <property type="match status" value="1"/>
</dbReference>
<dbReference type="FunFam" id="3.40.30.10:FF:000357">
    <property type="entry name" value="Thioredoxin-like protein"/>
    <property type="match status" value="1"/>
</dbReference>
<dbReference type="eggNOG" id="KOG0911">
    <property type="taxonomic scope" value="Eukaryota"/>
</dbReference>
<dbReference type="InterPro" id="IPR033658">
    <property type="entry name" value="GRX_PICOT-like"/>
</dbReference>
<feature type="domain" description="Glutaredoxin" evidence="6">
    <location>
        <begin position="93"/>
        <end position="155"/>
    </location>
</feature>
<accession>A0A088RHL9</accession>
<dbReference type="GeneID" id="22572109"/>
<dbReference type="CDD" id="cd03028">
    <property type="entry name" value="GRX_PICOT_like"/>
    <property type="match status" value="1"/>
</dbReference>
<dbReference type="KEGG" id="lpan:LPMP_050310"/>
<dbReference type="GO" id="GO:0005759">
    <property type="term" value="C:mitochondrial matrix"/>
    <property type="evidence" value="ECO:0007669"/>
    <property type="project" value="TreeGrafter"/>
</dbReference>
<organism evidence="7 8">
    <name type="scientific">Leishmania panamensis</name>
    <dbReference type="NCBI Taxonomy" id="5679"/>
    <lineage>
        <taxon>Eukaryota</taxon>
        <taxon>Discoba</taxon>
        <taxon>Euglenozoa</taxon>
        <taxon>Kinetoplastea</taxon>
        <taxon>Metakinetoplastina</taxon>
        <taxon>Trypanosomatida</taxon>
        <taxon>Trypanosomatidae</taxon>
        <taxon>Leishmaniinae</taxon>
        <taxon>Leishmania</taxon>
        <taxon>Leishmania guyanensis species complex</taxon>
    </lineage>
</organism>
<dbReference type="GO" id="GO:0051537">
    <property type="term" value="F:2 iron, 2 sulfur cluster binding"/>
    <property type="evidence" value="ECO:0007669"/>
    <property type="project" value="UniProtKB-KW"/>
</dbReference>
<dbReference type="PANTHER" id="PTHR10293:SF16">
    <property type="entry name" value="GLUTAREDOXIN-RELATED PROTEIN 5, MITOCHONDRIAL"/>
    <property type="match status" value="1"/>
</dbReference>
<keyword evidence="5" id="KW-0676">Redox-active center</keyword>
<dbReference type="VEuPathDB" id="TriTrypDB:LPAL13_050007800"/>
<dbReference type="InterPro" id="IPR002109">
    <property type="entry name" value="Glutaredoxin"/>
</dbReference>
<evidence type="ECO:0000256" key="5">
    <source>
        <dbReference type="ARBA" id="ARBA00023284"/>
    </source>
</evidence>
<evidence type="ECO:0000259" key="6">
    <source>
        <dbReference type="Pfam" id="PF00462"/>
    </source>
</evidence>
<keyword evidence="8" id="KW-1185">Reference proteome</keyword>
<reference evidence="7 8" key="1">
    <citation type="journal article" date="2015" name="Sci. Rep.">
        <title>The genome of Leishmania panamensis: insights into genomics of the L. (Viannia) subgenus.</title>
        <authorList>
            <person name="Llanes A."/>
            <person name="Restrepo C.M."/>
            <person name="Vecchio G.D."/>
            <person name="Anguizola F.J."/>
            <person name="Lleonart R."/>
        </authorList>
    </citation>
    <scope>NUCLEOTIDE SEQUENCE [LARGE SCALE GENOMIC DNA]</scope>
    <source>
        <strain evidence="7 8">MHOM/PA/94/PSC-1</strain>
    </source>
</reference>
<evidence type="ECO:0000256" key="3">
    <source>
        <dbReference type="ARBA" id="ARBA00023004"/>
    </source>
</evidence>
<sequence length="180" mass="19662">MRSMSRRLPLSAGGCLACAPRGLPPTASAALAATYSSTSAMPFSSLSLPMFTAAQRISAAFFHTSPVHRSPSDVAGDLAKDLHDIISHDRLVVFLTGTPEQPRCRFTAQLVDLFNQLGIKYTFFNIMDDDEVCEGLKAYSDWPTYPQVYLDGELIGGYDICKKMMLDGTLTSMLKAKNLI</sequence>
<dbReference type="InterPro" id="IPR036249">
    <property type="entry name" value="Thioredoxin-like_sf"/>
</dbReference>
<evidence type="ECO:0000256" key="1">
    <source>
        <dbReference type="ARBA" id="ARBA00022714"/>
    </source>
</evidence>
<dbReference type="EMBL" id="CP009374">
    <property type="protein sequence ID" value="AIN95472.1"/>
    <property type="molecule type" value="Genomic_DNA"/>
</dbReference>
<gene>
    <name evidence="7" type="ORF">LPMP_050310</name>
</gene>
<dbReference type="Proteomes" id="UP000063063">
    <property type="component" value="Chromosome 5"/>
</dbReference>
<dbReference type="PROSITE" id="PS51354">
    <property type="entry name" value="GLUTAREDOXIN_2"/>
    <property type="match status" value="1"/>
</dbReference>
<keyword evidence="4" id="KW-0411">Iron-sulfur</keyword>
<dbReference type="SUPFAM" id="SSF52833">
    <property type="entry name" value="Thioredoxin-like"/>
    <property type="match status" value="1"/>
</dbReference>
<dbReference type="VEuPathDB" id="TriTrypDB:LPMP_050310"/>
<evidence type="ECO:0000313" key="7">
    <source>
        <dbReference type="EMBL" id="AIN95472.1"/>
    </source>
</evidence>
<dbReference type="AlphaFoldDB" id="A0A088RHL9"/>
<evidence type="ECO:0000256" key="2">
    <source>
        <dbReference type="ARBA" id="ARBA00022723"/>
    </source>
</evidence>
<evidence type="ECO:0000256" key="4">
    <source>
        <dbReference type="ARBA" id="ARBA00023014"/>
    </source>
</evidence>